<dbReference type="PROSITE" id="PS00075">
    <property type="entry name" value="DHFR_1"/>
    <property type="match status" value="1"/>
</dbReference>
<evidence type="ECO:0000256" key="1">
    <source>
        <dbReference type="ARBA" id="ARBA00004903"/>
    </source>
</evidence>
<dbReference type="SUPFAM" id="SSF53597">
    <property type="entry name" value="Dihydrofolate reductase-like"/>
    <property type="match status" value="1"/>
</dbReference>
<dbReference type="InterPro" id="IPR001796">
    <property type="entry name" value="DHFR_dom"/>
</dbReference>
<dbReference type="AlphaFoldDB" id="U5NC46"/>
<dbReference type="CDD" id="cd00209">
    <property type="entry name" value="DHFR"/>
    <property type="match status" value="1"/>
</dbReference>
<protein>
    <recommendedName>
        <fullName evidence="3">dihydrofolate reductase</fullName>
        <ecNumber evidence="3">1.5.1.3</ecNumber>
    </recommendedName>
</protein>
<dbReference type="PANTHER" id="PTHR48069">
    <property type="entry name" value="DIHYDROFOLATE REDUCTASE"/>
    <property type="match status" value="1"/>
</dbReference>
<sequence length="212" mass="23394">MPASPAYGNFKAFADTRRIHTIHASPHNNRLPIAMHCHLILARARNGVIGRHGALPWHLPQDLAHFRRTTWGAHVLMGRTTWEGLPERYRPLPGRQNVVLTRQADWQAPGALVAHSLEEALALGADDGIAWVIGGAQTYALALPLAEEAVITEIDADYDGDAYAPEFDPAQWVEVSRDAHCTPEGLRFALVRWGRLAQNCCGSARRTTEEST</sequence>
<dbReference type="GO" id="GO:0005829">
    <property type="term" value="C:cytosol"/>
    <property type="evidence" value="ECO:0007669"/>
    <property type="project" value="TreeGrafter"/>
</dbReference>
<comment type="similarity">
    <text evidence="2 8">Belongs to the dihydrofolate reductase family.</text>
</comment>
<organism evidence="10 11">
    <name type="scientific">Candidatus Symbiobacter mobilis CR</name>
    <dbReference type="NCBI Taxonomy" id="946483"/>
    <lineage>
        <taxon>Bacteria</taxon>
        <taxon>Pseudomonadati</taxon>
        <taxon>Pseudomonadota</taxon>
        <taxon>Betaproteobacteria</taxon>
        <taxon>Burkholderiales</taxon>
        <taxon>Comamonadaceae</taxon>
    </lineage>
</organism>
<dbReference type="GO" id="GO:0046452">
    <property type="term" value="P:dihydrofolate metabolic process"/>
    <property type="evidence" value="ECO:0007669"/>
    <property type="project" value="TreeGrafter"/>
</dbReference>
<reference evidence="10 11" key="1">
    <citation type="journal article" date="2013" name="Genome Biol.">
        <title>Genomic analysis reveals key aspects of prokaryotic symbiosis in the phototrophic consortium "Chlorochromatium aggregatum".</title>
        <authorList>
            <person name="Liu Z."/>
            <person name="Muller J."/>
            <person name="Li T."/>
            <person name="Alvey R.M."/>
            <person name="Vogl K."/>
            <person name="Frigaard N.U."/>
            <person name="Rockwell N.C."/>
            <person name="Boyd E.S."/>
            <person name="Tomsho L.P."/>
            <person name="Schuster S.C."/>
            <person name="Henke P."/>
            <person name="Rohde M."/>
            <person name="Overmann J."/>
            <person name="Bryant D.A."/>
        </authorList>
    </citation>
    <scope>NUCLEOTIDE SEQUENCE [LARGE SCALE GENOMIC DNA]</scope>
    <source>
        <strain evidence="10">CR</strain>
    </source>
</reference>
<dbReference type="PANTHER" id="PTHR48069:SF3">
    <property type="entry name" value="DIHYDROFOLATE REDUCTASE"/>
    <property type="match status" value="1"/>
</dbReference>
<dbReference type="GO" id="GO:0050661">
    <property type="term" value="F:NADP binding"/>
    <property type="evidence" value="ECO:0007669"/>
    <property type="project" value="InterPro"/>
</dbReference>
<dbReference type="GO" id="GO:0046655">
    <property type="term" value="P:folic acid metabolic process"/>
    <property type="evidence" value="ECO:0007669"/>
    <property type="project" value="TreeGrafter"/>
</dbReference>
<dbReference type="eggNOG" id="COG0262">
    <property type="taxonomic scope" value="Bacteria"/>
</dbReference>
<comment type="pathway">
    <text evidence="1">Cofactor biosynthesis; tetrahydrofolate biosynthesis; 5,6,7,8-tetrahydrofolate from 7,8-dihydrofolate: step 1/1.</text>
</comment>
<dbReference type="EMBL" id="CP004885">
    <property type="protein sequence ID" value="AGX87759.1"/>
    <property type="molecule type" value="Genomic_DNA"/>
</dbReference>
<dbReference type="PRINTS" id="PR00070">
    <property type="entry name" value="DHFR"/>
</dbReference>
<evidence type="ECO:0000256" key="7">
    <source>
        <dbReference type="ARBA" id="ARBA00025067"/>
    </source>
</evidence>
<evidence type="ECO:0000256" key="8">
    <source>
        <dbReference type="RuleBase" id="RU004474"/>
    </source>
</evidence>
<evidence type="ECO:0000256" key="2">
    <source>
        <dbReference type="ARBA" id="ARBA00009539"/>
    </source>
</evidence>
<dbReference type="GO" id="GO:0006730">
    <property type="term" value="P:one-carbon metabolic process"/>
    <property type="evidence" value="ECO:0007669"/>
    <property type="project" value="UniProtKB-KW"/>
</dbReference>
<dbReference type="PROSITE" id="PS51330">
    <property type="entry name" value="DHFR_2"/>
    <property type="match status" value="1"/>
</dbReference>
<proteinExistence type="inferred from homology"/>
<accession>U5NC46</accession>
<evidence type="ECO:0000313" key="11">
    <source>
        <dbReference type="Proteomes" id="UP000017184"/>
    </source>
</evidence>
<dbReference type="InterPro" id="IPR012259">
    <property type="entry name" value="DHFR"/>
</dbReference>
<dbReference type="PATRIC" id="fig|946483.4.peg.1692"/>
<dbReference type="InterPro" id="IPR024072">
    <property type="entry name" value="DHFR-like_dom_sf"/>
</dbReference>
<keyword evidence="4" id="KW-0554">One-carbon metabolism</keyword>
<keyword evidence="5" id="KW-0521">NADP</keyword>
<dbReference type="EC" id="1.5.1.3" evidence="3"/>
<gene>
    <name evidence="10" type="primary">folA</name>
    <name evidence="10" type="ORF">Cenrod_1674</name>
</gene>
<dbReference type="GO" id="GO:0046654">
    <property type="term" value="P:tetrahydrofolate biosynthetic process"/>
    <property type="evidence" value="ECO:0007669"/>
    <property type="project" value="UniProtKB-UniPathway"/>
</dbReference>
<evidence type="ECO:0000256" key="5">
    <source>
        <dbReference type="ARBA" id="ARBA00022857"/>
    </source>
</evidence>
<evidence type="ECO:0000313" key="10">
    <source>
        <dbReference type="EMBL" id="AGX87759.1"/>
    </source>
</evidence>
<name>U5NC46_9BURK</name>
<dbReference type="Gene3D" id="3.40.430.10">
    <property type="entry name" value="Dihydrofolate Reductase, subunit A"/>
    <property type="match status" value="1"/>
</dbReference>
<keyword evidence="6" id="KW-0560">Oxidoreductase</keyword>
<dbReference type="STRING" id="946483.Cenrod_1674"/>
<evidence type="ECO:0000256" key="6">
    <source>
        <dbReference type="ARBA" id="ARBA00023002"/>
    </source>
</evidence>
<comment type="function">
    <text evidence="7">Key enzyme in folate metabolism. Catalyzes an essential reaction for de novo glycine and purine synthesis, and for DNA precursor synthesis.</text>
</comment>
<evidence type="ECO:0000256" key="3">
    <source>
        <dbReference type="ARBA" id="ARBA00012856"/>
    </source>
</evidence>
<dbReference type="HOGENOM" id="CLU_043966_5_0_4"/>
<dbReference type="Pfam" id="PF00186">
    <property type="entry name" value="DHFR_1"/>
    <property type="match status" value="1"/>
</dbReference>
<dbReference type="KEGG" id="cbx:Cenrod_1674"/>
<feature type="domain" description="DHFR" evidence="9">
    <location>
        <begin position="36"/>
        <end position="212"/>
    </location>
</feature>
<evidence type="ECO:0000259" key="9">
    <source>
        <dbReference type="PROSITE" id="PS51330"/>
    </source>
</evidence>
<dbReference type="Proteomes" id="UP000017184">
    <property type="component" value="Chromosome"/>
</dbReference>
<evidence type="ECO:0000256" key="4">
    <source>
        <dbReference type="ARBA" id="ARBA00022563"/>
    </source>
</evidence>
<dbReference type="UniPathway" id="UPA00077">
    <property type="reaction ID" value="UER00158"/>
</dbReference>
<dbReference type="GO" id="GO:0004146">
    <property type="term" value="F:dihydrofolate reductase activity"/>
    <property type="evidence" value="ECO:0007669"/>
    <property type="project" value="UniProtKB-EC"/>
</dbReference>
<keyword evidence="11" id="KW-1185">Reference proteome</keyword>
<dbReference type="InterPro" id="IPR017925">
    <property type="entry name" value="DHFR_CS"/>
</dbReference>